<protein>
    <recommendedName>
        <fullName evidence="2">Probable zinc-binding domain-containing protein</fullName>
    </recommendedName>
</protein>
<feature type="region of interest" description="Disordered" evidence="1">
    <location>
        <begin position="1"/>
        <end position="45"/>
    </location>
</feature>
<feature type="domain" description="Probable zinc-binding" evidence="2">
    <location>
        <begin position="64"/>
        <end position="110"/>
    </location>
</feature>
<dbReference type="InterPro" id="IPR025306">
    <property type="entry name" value="Zn-bnd_dom_prob"/>
</dbReference>
<dbReference type="OrthoDB" id="289270at2"/>
<dbReference type="eggNOG" id="ENOG50330VS">
    <property type="taxonomic scope" value="Bacteria"/>
</dbReference>
<evidence type="ECO:0000256" key="1">
    <source>
        <dbReference type="SAM" id="MobiDB-lite"/>
    </source>
</evidence>
<gene>
    <name evidence="3" type="ordered locus">Pmen_1194</name>
</gene>
<sequence length="132" mass="15281">MKSNKQRRREIRQARERRKLKKATPARPSTRLAAPADSVPVDRSNLAPYNSYGDPIFVRRGWYEDQAFTCHDCGVQQTWTAAQQKWWYEGCEGQVYSTAIRCRACRLNKRIRDGRAQLAPGQIATQQKRVKA</sequence>
<dbReference type="EMBL" id="CP000680">
    <property type="protein sequence ID" value="ABP83959.1"/>
    <property type="molecule type" value="Genomic_DNA"/>
</dbReference>
<dbReference type="HOGENOM" id="CLU_161374_0_0_6"/>
<dbReference type="PATRIC" id="fig|399739.8.peg.1206"/>
<dbReference type="KEGG" id="pmy:Pmen_1194"/>
<dbReference type="AlphaFoldDB" id="A4XRJ3"/>
<proteinExistence type="predicted"/>
<feature type="compositionally biased region" description="Basic residues" evidence="1">
    <location>
        <begin position="1"/>
        <end position="24"/>
    </location>
</feature>
<organism evidence="3">
    <name type="scientific">Ectopseudomonas mendocina (strain ymp)</name>
    <name type="common">Pseudomonas mendocina</name>
    <dbReference type="NCBI Taxonomy" id="399739"/>
    <lineage>
        <taxon>Bacteria</taxon>
        <taxon>Pseudomonadati</taxon>
        <taxon>Pseudomonadota</taxon>
        <taxon>Gammaproteobacteria</taxon>
        <taxon>Pseudomonadales</taxon>
        <taxon>Pseudomonadaceae</taxon>
        <taxon>Ectopseudomonas</taxon>
    </lineage>
</organism>
<reference evidence="3" key="1">
    <citation type="submission" date="2007-04" db="EMBL/GenBank/DDBJ databases">
        <title>Complete sequence of Pseudomonas mendocina ymp.</title>
        <authorList>
            <consortium name="US DOE Joint Genome Institute"/>
            <person name="Copeland A."/>
            <person name="Lucas S."/>
            <person name="Lapidus A."/>
            <person name="Barry K."/>
            <person name="Glavina del Rio T."/>
            <person name="Dalin E."/>
            <person name="Tice H."/>
            <person name="Pitluck S."/>
            <person name="Kiss H."/>
            <person name="Brettin T."/>
            <person name="Detter J.C."/>
            <person name="Bruce D."/>
            <person name="Han C."/>
            <person name="Schmutz J."/>
            <person name="Larimer F."/>
            <person name="Land M."/>
            <person name="Hauser L."/>
            <person name="Kyrpides N."/>
            <person name="Mikhailova N."/>
            <person name="Hersman L."/>
            <person name="Dubois J."/>
            <person name="Maurice P."/>
            <person name="Richardson P."/>
        </authorList>
    </citation>
    <scope>NUCLEOTIDE SEQUENCE [LARGE SCALE GENOMIC DNA]</scope>
    <source>
        <strain evidence="3">Ymp</strain>
    </source>
</reference>
<dbReference type="Pfam" id="PF13451">
    <property type="entry name" value="zf_Tbcl"/>
    <property type="match status" value="1"/>
</dbReference>
<dbReference type="STRING" id="399739.Pmen_1194"/>
<evidence type="ECO:0000313" key="3">
    <source>
        <dbReference type="EMBL" id="ABP83959.1"/>
    </source>
</evidence>
<name>A4XRJ3_ECTM1</name>
<evidence type="ECO:0000259" key="2">
    <source>
        <dbReference type="Pfam" id="PF13451"/>
    </source>
</evidence>
<accession>A4XRJ3</accession>